<evidence type="ECO:0000256" key="1">
    <source>
        <dbReference type="SAM" id="MobiDB-lite"/>
    </source>
</evidence>
<feature type="region of interest" description="Disordered" evidence="1">
    <location>
        <begin position="282"/>
        <end position="328"/>
    </location>
</feature>
<feature type="transmembrane region" description="Helical" evidence="2">
    <location>
        <begin position="24"/>
        <end position="46"/>
    </location>
</feature>
<dbReference type="OrthoDB" id="2521637at2759"/>
<feature type="transmembrane region" description="Helical" evidence="2">
    <location>
        <begin position="518"/>
        <end position="541"/>
    </location>
</feature>
<feature type="transmembrane region" description="Helical" evidence="2">
    <location>
        <begin position="561"/>
        <end position="581"/>
    </location>
</feature>
<feature type="transmembrane region" description="Helical" evidence="2">
    <location>
        <begin position="444"/>
        <end position="461"/>
    </location>
</feature>
<feature type="compositionally biased region" description="Gly residues" evidence="1">
    <location>
        <begin position="308"/>
        <end position="318"/>
    </location>
</feature>
<dbReference type="AlphaFoldDB" id="A0A9P7B3E1"/>
<keyword evidence="2" id="KW-0812">Transmembrane</keyword>
<protein>
    <submittedName>
        <fullName evidence="3">Uncharacterized protein</fullName>
    </submittedName>
</protein>
<feature type="transmembrane region" description="Helical" evidence="2">
    <location>
        <begin position="177"/>
        <end position="197"/>
    </location>
</feature>
<evidence type="ECO:0000256" key="2">
    <source>
        <dbReference type="SAM" id="Phobius"/>
    </source>
</evidence>
<keyword evidence="4" id="KW-1185">Reference proteome</keyword>
<feature type="transmembrane region" description="Helical" evidence="2">
    <location>
        <begin position="487"/>
        <end position="506"/>
    </location>
</feature>
<accession>A0A9P7B3E1</accession>
<dbReference type="EMBL" id="PUHQ01000090">
    <property type="protein sequence ID" value="KAG0656878.1"/>
    <property type="molecule type" value="Genomic_DNA"/>
</dbReference>
<evidence type="ECO:0000313" key="4">
    <source>
        <dbReference type="Proteomes" id="UP000777482"/>
    </source>
</evidence>
<reference evidence="3 4" key="1">
    <citation type="submission" date="2020-11" db="EMBL/GenBank/DDBJ databases">
        <title>Kefir isolates.</title>
        <authorList>
            <person name="Marcisauskas S."/>
            <person name="Kim Y."/>
            <person name="Blasche S."/>
        </authorList>
    </citation>
    <scope>NUCLEOTIDE SEQUENCE [LARGE SCALE GENOMIC DNA]</scope>
    <source>
        <strain evidence="3 4">KR</strain>
    </source>
</reference>
<feature type="transmembrane region" description="Helical" evidence="2">
    <location>
        <begin position="134"/>
        <end position="162"/>
    </location>
</feature>
<keyword evidence="2" id="KW-1133">Transmembrane helix</keyword>
<sequence>MSTPPDVPAMIADQSVATATLAPYLAGLVTLVLLTGLFWGLCIEFVKKGDWKASPRRVKVVACIVLLFSLFCLGLAYEEIIDTGVSQKRSTAELFLGPAQSNILPILTGLTTMICQSFLMARAAVLIPSRPLRYGFLIATTAFILSGLTGAALFSACGYLSFFDRPAPLNYFAAEAIWLWSSAAADVLISLALSISLHKRIRGFNPTLDGVLRHLIIVGLRTAAYTAVTIALPALHAISLFTTLSTRRTFANALAANGGVISRVVQDPESPLNMRPISVFPVSAHARPDGDDDDDDGGQKSVTQTSSSGGGGGGGGGGRRGRRNVPLVVRVDQEREVTYDVRTSSDEDYLAQESRGRRTIGGTRRDSLDELPSGRFLGFKVERPNIRVHGPLARFPALRTPHGPRVAVRPVSVWRNAASTRLSDLVGRYVVNGDLAKHSVVGRSTIWVVFGLVICCLAVSYEEIVDTGISQKRSGDELFNGPPQSNILPFLSGTTAAVCQSFLAVRAASFMHRRAQRYVFVGCAALLTLAGLAGSLLFSVAGFELSRKGTSFADYHVCQAIWLWTSAADDLLISLALAYTLHRRIAHFNEVTDSLL</sequence>
<proteinExistence type="predicted"/>
<comment type="caution">
    <text evidence="3">The sequence shown here is derived from an EMBL/GenBank/DDBJ whole genome shotgun (WGS) entry which is preliminary data.</text>
</comment>
<organism evidence="3 4">
    <name type="scientific">Rhodotorula mucilaginosa</name>
    <name type="common">Yeast</name>
    <name type="synonym">Rhodotorula rubra</name>
    <dbReference type="NCBI Taxonomy" id="5537"/>
    <lineage>
        <taxon>Eukaryota</taxon>
        <taxon>Fungi</taxon>
        <taxon>Dikarya</taxon>
        <taxon>Basidiomycota</taxon>
        <taxon>Pucciniomycotina</taxon>
        <taxon>Microbotryomycetes</taxon>
        <taxon>Sporidiobolales</taxon>
        <taxon>Sporidiobolaceae</taxon>
        <taxon>Rhodotorula</taxon>
    </lineage>
</organism>
<dbReference type="Proteomes" id="UP000777482">
    <property type="component" value="Unassembled WGS sequence"/>
</dbReference>
<keyword evidence="2" id="KW-0472">Membrane</keyword>
<feature type="transmembrane region" description="Helical" evidence="2">
    <location>
        <begin position="58"/>
        <end position="77"/>
    </location>
</feature>
<name>A0A9P7B3E1_RHOMI</name>
<feature type="transmembrane region" description="Helical" evidence="2">
    <location>
        <begin position="103"/>
        <end position="127"/>
    </location>
</feature>
<gene>
    <name evidence="3" type="ORF">C6P46_006899</name>
</gene>
<evidence type="ECO:0000313" key="3">
    <source>
        <dbReference type="EMBL" id="KAG0656878.1"/>
    </source>
</evidence>